<reference evidence="2 3" key="1">
    <citation type="journal article" date="2014" name="PLoS Genet.">
        <title>Phylogenetically driven sequencing of extremely halophilic archaea reveals strategies for static and dynamic osmo-response.</title>
        <authorList>
            <person name="Becker E.A."/>
            <person name="Seitzer P.M."/>
            <person name="Tritt A."/>
            <person name="Larsen D."/>
            <person name="Krusor M."/>
            <person name="Yao A.I."/>
            <person name="Wu D."/>
            <person name="Madern D."/>
            <person name="Eisen J.A."/>
            <person name="Darling A.E."/>
            <person name="Facciotti M.T."/>
        </authorList>
    </citation>
    <scope>NUCLEOTIDE SEQUENCE [LARGE SCALE GENOMIC DNA]</scope>
    <source>
        <strain evidence="2 3">DSM 12281</strain>
    </source>
</reference>
<proteinExistence type="predicted"/>
<accession>M0AEZ5</accession>
<evidence type="ECO:0008006" key="4">
    <source>
        <dbReference type="Google" id="ProtNLM"/>
    </source>
</evidence>
<comment type="caution">
    <text evidence="2">The sequence shown here is derived from an EMBL/GenBank/DDBJ whole genome shotgun (WGS) entry which is preliminary data.</text>
</comment>
<feature type="region of interest" description="Disordered" evidence="1">
    <location>
        <begin position="279"/>
        <end position="304"/>
    </location>
</feature>
<feature type="region of interest" description="Disordered" evidence="1">
    <location>
        <begin position="109"/>
        <end position="138"/>
    </location>
</feature>
<dbReference type="PATRIC" id="fig|1230458.4.peg.578"/>
<evidence type="ECO:0000313" key="3">
    <source>
        <dbReference type="Proteomes" id="UP000011648"/>
    </source>
</evidence>
<protein>
    <recommendedName>
        <fullName evidence="4">DUF2800 domain-containing protein</fullName>
    </recommendedName>
</protein>
<gene>
    <name evidence="2" type="ORF">C484_02914</name>
</gene>
<evidence type="ECO:0000313" key="2">
    <source>
        <dbReference type="EMBL" id="ELY95908.1"/>
    </source>
</evidence>
<feature type="compositionally biased region" description="Low complexity" evidence="1">
    <location>
        <begin position="122"/>
        <end position="131"/>
    </location>
</feature>
<dbReference type="RefSeq" id="WP_006824477.1">
    <property type="nucleotide sequence ID" value="NZ_AOIL01000012.1"/>
</dbReference>
<name>M0AEZ5_9EURY</name>
<dbReference type="Pfam" id="PF25943">
    <property type="entry name" value="DUF7983"/>
    <property type="match status" value="1"/>
</dbReference>
<dbReference type="OrthoDB" id="247969at2157"/>
<dbReference type="Proteomes" id="UP000011648">
    <property type="component" value="Unassembled WGS sequence"/>
</dbReference>
<organism evidence="2 3">
    <name type="scientific">Natrialba taiwanensis DSM 12281</name>
    <dbReference type="NCBI Taxonomy" id="1230458"/>
    <lineage>
        <taxon>Archaea</taxon>
        <taxon>Methanobacteriati</taxon>
        <taxon>Methanobacteriota</taxon>
        <taxon>Stenosarchaea group</taxon>
        <taxon>Halobacteria</taxon>
        <taxon>Halobacteriales</taxon>
        <taxon>Natrialbaceae</taxon>
        <taxon>Natrialba</taxon>
    </lineage>
</organism>
<dbReference type="InterPro" id="IPR058289">
    <property type="entry name" value="DUF7983"/>
</dbReference>
<keyword evidence="3" id="KW-1185">Reference proteome</keyword>
<evidence type="ECO:0000256" key="1">
    <source>
        <dbReference type="SAM" id="MobiDB-lite"/>
    </source>
</evidence>
<sequence length="335" mass="37074">MPGTTSWHTLLEHIAELPPDATLLTPLSRDPFRITETQEHRLLVEYEHESETVPLQREQFETLLQRVQDAAGGFSLDRLPSEAEPYATVLSLHPRFELDDRAGTLTEIDTPSGSPLVDTDAGFESSSAAAAEHTEREEPDLPVYADALLLIDALERHDPTALDGMETAALVNLYTLLSDVQRNADALRQEVSESLLGRLHHDRQVSGQYGSIQRTARRNRSLKDDADVLAVLEDAGIDRDRVTSVDPAKVDEALAVTELAESAVYEIERSEYVRKAEVDEEEKESRLQGLKDQLAGADEETDELQQEIEALEARIDDLTSFDSGASFRSPSGGET</sequence>
<dbReference type="AlphaFoldDB" id="M0AEZ5"/>
<dbReference type="STRING" id="1230458.C484_02914"/>
<dbReference type="EMBL" id="AOIL01000012">
    <property type="protein sequence ID" value="ELY95908.1"/>
    <property type="molecule type" value="Genomic_DNA"/>
</dbReference>